<reference evidence="2 3" key="1">
    <citation type="submission" date="2020-02" db="EMBL/GenBank/DDBJ databases">
        <authorList>
            <person name="Chen W.-M."/>
        </authorList>
    </citation>
    <scope>NUCLEOTIDE SEQUENCE [LARGE SCALE GENOMIC DNA]</scope>
    <source>
        <strain evidence="2 3">KDG-16</strain>
    </source>
</reference>
<sequence>MSKNSKFLIFFLVLVLVLIVFADSTKTKPINWRQTYGVNDKIPFGLKIFNEESRELFKNQNLEKFSETPYEFFYDTNTYDNGTNYESNLPPVVVDTISYENTDTVTYTQIDTLSINSNSYESTVDTNFYEDQNTIESVTVTNQKKGTIFSVSDFCKFDERSSEELLYFVEDGNTVFISATTLPDIIKDSLHIEIMLRNHIQNKLKSKLVTSRINFEFDKGASDYYFSKFDKKSTKILGFFEDGKYVLPNFVEIKYGDGKFLLHLQPIAFTNYYLLKDNYKYVELVCSHIDSKTIYWNVEGEQAKSITDSPLRFIFSQPSLKWAWYLGLFGILIFILFNAKRRQRVIPIIEPVKNTTVEFAKTIGNLYFIEKNHSDIAEKKIVYFLEKIRKEYYLETTVLDDTFINRLHLKTSKNKTDIIKAIAKINFIKNSSSISEKDLVELNTLIEKLNL</sequence>
<keyword evidence="1" id="KW-1133">Transmembrane helix</keyword>
<name>A0ABX0I3K8_9FLAO</name>
<gene>
    <name evidence="2" type="ORF">G4D72_04505</name>
</gene>
<keyword evidence="1" id="KW-0812">Transmembrane</keyword>
<feature type="transmembrane region" description="Helical" evidence="1">
    <location>
        <begin position="322"/>
        <end position="339"/>
    </location>
</feature>
<keyword evidence="3" id="KW-1185">Reference proteome</keyword>
<evidence type="ECO:0000313" key="2">
    <source>
        <dbReference type="EMBL" id="NHM01369.1"/>
    </source>
</evidence>
<keyword evidence="1" id="KW-0472">Membrane</keyword>
<accession>A0ABX0I3K8</accession>
<dbReference type="RefSeq" id="WP_166076420.1">
    <property type="nucleotide sequence ID" value="NZ_JAAJBT010000002.1"/>
</dbReference>
<evidence type="ECO:0000256" key="1">
    <source>
        <dbReference type="SAM" id="Phobius"/>
    </source>
</evidence>
<comment type="caution">
    <text evidence="2">The sequence shown here is derived from an EMBL/GenBank/DDBJ whole genome shotgun (WGS) entry which is preliminary data.</text>
</comment>
<dbReference type="Proteomes" id="UP000800984">
    <property type="component" value="Unassembled WGS sequence"/>
</dbReference>
<protein>
    <submittedName>
        <fullName evidence="2">DUF4350 domain-containing protein</fullName>
    </submittedName>
</protein>
<organism evidence="2 3">
    <name type="scientific">Flavobacterium difficile</name>
    <dbReference type="NCBI Taxonomy" id="2709659"/>
    <lineage>
        <taxon>Bacteria</taxon>
        <taxon>Pseudomonadati</taxon>
        <taxon>Bacteroidota</taxon>
        <taxon>Flavobacteriia</taxon>
        <taxon>Flavobacteriales</taxon>
        <taxon>Flavobacteriaceae</taxon>
        <taxon>Flavobacterium</taxon>
    </lineage>
</organism>
<evidence type="ECO:0000313" key="3">
    <source>
        <dbReference type="Proteomes" id="UP000800984"/>
    </source>
</evidence>
<dbReference type="EMBL" id="JAAJBT010000002">
    <property type="protein sequence ID" value="NHM01369.1"/>
    <property type="molecule type" value="Genomic_DNA"/>
</dbReference>
<proteinExistence type="predicted"/>